<reference evidence="1" key="2">
    <citation type="submission" date="2020-09" db="EMBL/GenBank/DDBJ databases">
        <authorList>
            <person name="Sun Q."/>
            <person name="Ohkuma M."/>
        </authorList>
    </citation>
    <scope>NUCLEOTIDE SEQUENCE</scope>
    <source>
        <strain evidence="1">JCM 3276</strain>
    </source>
</reference>
<dbReference type="EMBL" id="BMRB01000015">
    <property type="protein sequence ID" value="GGS61196.1"/>
    <property type="molecule type" value="Genomic_DNA"/>
</dbReference>
<evidence type="ECO:0000313" key="1">
    <source>
        <dbReference type="EMBL" id="GGS61196.1"/>
    </source>
</evidence>
<dbReference type="RefSeq" id="WP_189214469.1">
    <property type="nucleotide sequence ID" value="NZ_BMRB01000015.1"/>
</dbReference>
<accession>A0A918LKK9</accession>
<proteinExistence type="predicted"/>
<dbReference type="AlphaFoldDB" id="A0A918LKK9"/>
<keyword evidence="2" id="KW-1185">Reference proteome</keyword>
<evidence type="ECO:0000313" key="2">
    <source>
        <dbReference type="Proteomes" id="UP000660680"/>
    </source>
</evidence>
<protein>
    <submittedName>
        <fullName evidence="1">Antitoxin MazE6</fullName>
    </submittedName>
</protein>
<gene>
    <name evidence="1" type="primary">mazE6</name>
    <name evidence="1" type="ORF">GCM10010171_65010</name>
</gene>
<comment type="caution">
    <text evidence="1">The sequence shown here is derived from an EMBL/GenBank/DDBJ whole genome shotgun (WGS) entry which is preliminary data.</text>
</comment>
<dbReference type="Proteomes" id="UP000660680">
    <property type="component" value="Unassembled WGS sequence"/>
</dbReference>
<name>A0A918LKK9_9PSEU</name>
<reference evidence="1" key="1">
    <citation type="journal article" date="2014" name="Int. J. Syst. Evol. Microbiol.">
        <title>Complete genome sequence of Corynebacterium casei LMG S-19264T (=DSM 44701T), isolated from a smear-ripened cheese.</title>
        <authorList>
            <consortium name="US DOE Joint Genome Institute (JGI-PGF)"/>
            <person name="Walter F."/>
            <person name="Albersmeier A."/>
            <person name="Kalinowski J."/>
            <person name="Ruckert C."/>
        </authorList>
    </citation>
    <scope>NUCLEOTIDE SEQUENCE</scope>
    <source>
        <strain evidence="1">JCM 3276</strain>
    </source>
</reference>
<sequence>MKTAISVPDDTFAEVEDKVRNLGLTRSEFYVRAARHYLAHLEEHSLTDEIDAALDLAGDDDSGAVAAAAGRRALAMSDDEW</sequence>
<organism evidence="1 2">
    <name type="scientific">Actinokineospora fastidiosa</name>
    <dbReference type="NCBI Taxonomy" id="1816"/>
    <lineage>
        <taxon>Bacteria</taxon>
        <taxon>Bacillati</taxon>
        <taxon>Actinomycetota</taxon>
        <taxon>Actinomycetes</taxon>
        <taxon>Pseudonocardiales</taxon>
        <taxon>Pseudonocardiaceae</taxon>
        <taxon>Actinokineospora</taxon>
    </lineage>
</organism>